<keyword evidence="2" id="KW-1185">Reference proteome</keyword>
<proteinExistence type="predicted"/>
<sequence>MAYLSSGASQIIYARKYRHSNLEMRPLWYSGINKRISKQQLNMWAIAGVKKKNLVNKIVAKGVAEKVMTNNTLHLKYDVFVSFRGEDIRQGFLSHLVKVFSRKQINAFVDDKLKRGDDISHSLVQAIEGSFISLIIFSENYASSCWCLKELEKIIERKENYGQIVIPVFYGVDPTNVRHQKKSYENAFAELERKYNLSDVQIWRRALKISANSSGITSSSFKNEADLLEEITKVVLMSLSKNPVNSKGLIGIDKSIAHLESLLRKESKKVRVIGICGMGGIGKTTIAEEIFSQNRSEYDGGCFLPKVSDELTRNGLKSLKENLFSTLLVEDVKMDTPNRLSSDIERRISRMKVLIVLDDVKDTDQLEMLFGTLDWFRSDSRIIVTTRDKQVLIANEVDDIHEVGVLNSNKALELFNLNAFERNNQLEMEDYCELSKRFVNYASGIPLVLKILGHLLRGKDKQVWESMLDKLKREPIKKVYHVMRLSYDDLDRLEQKIFLDIACFFNGLNLKVDYMKLLLKDCESDNSVAVGLERLTDRALVTISKDNVVSMHDIIQEIGREIVRQESSKDPGSCSRLYDPDDICDVLQNDKGTEAVRSISVDLLAIRNLRLSPDVFVKMSKLKFLDFHGKYDSRDIPDFSNLLPQGLQYLPTDLRYVQWMHYPLDSLPDKFSAENLVILDLSFSRVVKLWCGVQNMASLKEVKLSRSELLRELPDFSEATNLEVLDLSFCRKLTSVHPSIFSVNKLQKLDLFLCGRLTEFTSNAPLSSLRYLNLGLCHSLRKLSVKAENITELNLAALRIDACPSTFGCQTKLEILNLEFSEIEDIHSRINNLTRIRHLNLRYCMNLRTLPELPSSVEIQLAEGCSLLETILFPLTAAEQLKENKKSVEFWNCMNLSEVSLRYIRLNAQINLMRSVHQHAPEHDIDDYKHNFASYQALYVYPGSSVPEWIEFKTTKNHMIINLSTARVDDPLLGIIFCFILGSGYNKCDQIELGITTVNDIEKEGVRIYMTRPYFAAYMDHVCMIYDQPSSRYLTSLAKNQTRFKIKVTARSRDGPEVRVKGFGVSPISSTGYNDFVQLMELFDYINKWNRTVLSIILCISFLQLKIKNLI</sequence>
<accession>A0ACB0KFK5</accession>
<reference evidence="1" key="1">
    <citation type="submission" date="2023-10" db="EMBL/GenBank/DDBJ databases">
        <authorList>
            <person name="Rodriguez Cubillos JULIANA M."/>
            <person name="De Vega J."/>
        </authorList>
    </citation>
    <scope>NUCLEOTIDE SEQUENCE</scope>
</reference>
<protein>
    <submittedName>
        <fullName evidence="1">Uncharacterized protein</fullName>
    </submittedName>
</protein>
<evidence type="ECO:0000313" key="2">
    <source>
        <dbReference type="Proteomes" id="UP001177021"/>
    </source>
</evidence>
<evidence type="ECO:0000313" key="1">
    <source>
        <dbReference type="EMBL" id="CAJ2656077.1"/>
    </source>
</evidence>
<dbReference type="Proteomes" id="UP001177021">
    <property type="component" value="Unassembled WGS sequence"/>
</dbReference>
<name>A0ACB0KFK5_TRIPR</name>
<gene>
    <name evidence="1" type="ORF">MILVUS5_LOCUS22901</name>
</gene>
<dbReference type="EMBL" id="CASHSV030000206">
    <property type="protein sequence ID" value="CAJ2656077.1"/>
    <property type="molecule type" value="Genomic_DNA"/>
</dbReference>
<organism evidence="1 2">
    <name type="scientific">Trifolium pratense</name>
    <name type="common">Red clover</name>
    <dbReference type="NCBI Taxonomy" id="57577"/>
    <lineage>
        <taxon>Eukaryota</taxon>
        <taxon>Viridiplantae</taxon>
        <taxon>Streptophyta</taxon>
        <taxon>Embryophyta</taxon>
        <taxon>Tracheophyta</taxon>
        <taxon>Spermatophyta</taxon>
        <taxon>Magnoliopsida</taxon>
        <taxon>eudicotyledons</taxon>
        <taxon>Gunneridae</taxon>
        <taxon>Pentapetalae</taxon>
        <taxon>rosids</taxon>
        <taxon>fabids</taxon>
        <taxon>Fabales</taxon>
        <taxon>Fabaceae</taxon>
        <taxon>Papilionoideae</taxon>
        <taxon>50 kb inversion clade</taxon>
        <taxon>NPAAA clade</taxon>
        <taxon>Hologalegina</taxon>
        <taxon>IRL clade</taxon>
        <taxon>Trifolieae</taxon>
        <taxon>Trifolium</taxon>
    </lineage>
</organism>
<comment type="caution">
    <text evidence="1">The sequence shown here is derived from an EMBL/GenBank/DDBJ whole genome shotgun (WGS) entry which is preliminary data.</text>
</comment>